<dbReference type="Pfam" id="PF04965">
    <property type="entry name" value="GPW_gp25"/>
    <property type="match status" value="1"/>
</dbReference>
<proteinExistence type="predicted"/>
<sequence>MDDNFLGVGLAFPIELDENNQLKISRYEMAVQQSIWTILGTAKGERIMRPDFGCGIHDFVFSANSASTVGQIVSEVRQSLIEWEPRIDILDVDVTPDEDEDSKLLIIINYRVRTTNNRFNLVYPFYLI</sequence>
<organism evidence="2 3">
    <name type="scientific">Mastigocoleus testarum BC008</name>
    <dbReference type="NCBI Taxonomy" id="371196"/>
    <lineage>
        <taxon>Bacteria</taxon>
        <taxon>Bacillati</taxon>
        <taxon>Cyanobacteriota</taxon>
        <taxon>Cyanophyceae</taxon>
        <taxon>Nostocales</taxon>
        <taxon>Hapalosiphonaceae</taxon>
        <taxon>Mastigocoleus</taxon>
    </lineage>
</organism>
<dbReference type="RefSeq" id="WP_027843378.1">
    <property type="nucleotide sequence ID" value="NZ_LMTZ01000055.1"/>
</dbReference>
<evidence type="ECO:0000313" key="3">
    <source>
        <dbReference type="Proteomes" id="UP000053372"/>
    </source>
</evidence>
<keyword evidence="3" id="KW-1185">Reference proteome</keyword>
<feature type="domain" description="IraD/Gp25-like" evidence="1">
    <location>
        <begin position="27"/>
        <end position="116"/>
    </location>
</feature>
<gene>
    <name evidence="2" type="ORF">BC008_33925</name>
</gene>
<comment type="caution">
    <text evidence="2">The sequence shown here is derived from an EMBL/GenBank/DDBJ whole genome shotgun (WGS) entry which is preliminary data.</text>
</comment>
<dbReference type="AlphaFoldDB" id="A0A0V7ZWP7"/>
<reference evidence="2 3" key="1">
    <citation type="journal article" date="2015" name="Genome Announc.">
        <title>Draft Genome of the Euendolithic (true boring) Cyanobacterium Mastigocoleus testarum strain BC008.</title>
        <authorList>
            <person name="Guida B.S."/>
            <person name="Garcia-Pichel F."/>
        </authorList>
    </citation>
    <scope>NUCLEOTIDE SEQUENCE [LARGE SCALE GENOMIC DNA]</scope>
    <source>
        <strain evidence="2 3">BC008</strain>
    </source>
</reference>
<evidence type="ECO:0000259" key="1">
    <source>
        <dbReference type="Pfam" id="PF04965"/>
    </source>
</evidence>
<dbReference type="EMBL" id="LMTZ01000055">
    <property type="protein sequence ID" value="KST68646.1"/>
    <property type="molecule type" value="Genomic_DNA"/>
</dbReference>
<protein>
    <submittedName>
        <fullName evidence="2">Baseplate protein</fullName>
    </submittedName>
</protein>
<dbReference type="SUPFAM" id="SSF160719">
    <property type="entry name" value="gpW/gp25-like"/>
    <property type="match status" value="1"/>
</dbReference>
<dbReference type="OrthoDB" id="9802846at2"/>
<dbReference type="Proteomes" id="UP000053372">
    <property type="component" value="Unassembled WGS sequence"/>
</dbReference>
<dbReference type="InterPro" id="IPR007048">
    <property type="entry name" value="IraD/Gp25-like"/>
</dbReference>
<evidence type="ECO:0000313" key="2">
    <source>
        <dbReference type="EMBL" id="KST68646.1"/>
    </source>
</evidence>
<dbReference type="Gene3D" id="3.10.450.40">
    <property type="match status" value="1"/>
</dbReference>
<accession>A0A0V7ZWP7</accession>
<name>A0A0V7ZWP7_9CYAN</name>